<dbReference type="PROSITE" id="PS01039">
    <property type="entry name" value="SBP_BACTERIAL_3"/>
    <property type="match status" value="1"/>
</dbReference>
<organism evidence="8 9">
    <name type="scientific">Defluviitalea saccharophila</name>
    <dbReference type="NCBI Taxonomy" id="879970"/>
    <lineage>
        <taxon>Bacteria</taxon>
        <taxon>Bacillati</taxon>
        <taxon>Bacillota</taxon>
        <taxon>Clostridia</taxon>
        <taxon>Lachnospirales</taxon>
        <taxon>Defluviitaleaceae</taxon>
        <taxon>Defluviitalea</taxon>
    </lineage>
</organism>
<dbReference type="InterPro" id="IPR001320">
    <property type="entry name" value="Iontro_rcpt_C"/>
</dbReference>
<comment type="subcellular location">
    <subcellularLocation>
        <location evidence="1">Cell envelope</location>
    </subcellularLocation>
</comment>
<feature type="domain" description="Solute-binding protein family 3/N-terminal" evidence="6">
    <location>
        <begin position="44"/>
        <end position="267"/>
    </location>
</feature>
<dbReference type="PANTHER" id="PTHR35936:SF34">
    <property type="entry name" value="ABC TRANSPORTER EXTRACELLULAR-BINDING PROTEIN YCKB-RELATED"/>
    <property type="match status" value="1"/>
</dbReference>
<comment type="similarity">
    <text evidence="2 4">Belongs to the bacterial solute-binding protein 3 family.</text>
</comment>
<evidence type="ECO:0000256" key="2">
    <source>
        <dbReference type="ARBA" id="ARBA00010333"/>
    </source>
</evidence>
<accession>A0ABZ2Y0H6</accession>
<sequence length="271" mass="30014">MKKNIVFLLLSIMIISLFSAGCGNKAATSSTEDNSLEEIKSKGVFVVGLDDTFAPMGFRDEAGEIVGFDIDLAKEVAKRMGVEIELKPIDWNAKMMELNGKNIDVIWNGLSITEERKKEILFSDVYLDNKQIIIVRSDSDIQTKADLADKVIGLQTGSSAETALNADADTAASIKEVSDYPDNTTVLMELEAGRLDAAVMDEIVGRYYIAKKPDKFRVLEEDFGRESYGIGFRLSDQSLANEVNRIMKEMKEDGTAAEISKKWFGEDIVVK</sequence>
<evidence type="ECO:0000256" key="5">
    <source>
        <dbReference type="SAM" id="SignalP"/>
    </source>
</evidence>
<evidence type="ECO:0000256" key="4">
    <source>
        <dbReference type="RuleBase" id="RU003744"/>
    </source>
</evidence>
<name>A0ABZ2Y0H6_9FIRM</name>
<dbReference type="Pfam" id="PF00497">
    <property type="entry name" value="SBP_bac_3"/>
    <property type="match status" value="1"/>
</dbReference>
<keyword evidence="9" id="KW-1185">Reference proteome</keyword>
<evidence type="ECO:0000313" key="9">
    <source>
        <dbReference type="Proteomes" id="UP001486565"/>
    </source>
</evidence>
<feature type="domain" description="Ionotropic glutamate receptor C-terminal" evidence="7">
    <location>
        <begin position="44"/>
        <end position="266"/>
    </location>
</feature>
<evidence type="ECO:0000256" key="1">
    <source>
        <dbReference type="ARBA" id="ARBA00004196"/>
    </source>
</evidence>
<dbReference type="InterPro" id="IPR018313">
    <property type="entry name" value="SBP_3_CS"/>
</dbReference>
<evidence type="ECO:0000259" key="6">
    <source>
        <dbReference type="SMART" id="SM00062"/>
    </source>
</evidence>
<dbReference type="Proteomes" id="UP001486565">
    <property type="component" value="Chromosome"/>
</dbReference>
<dbReference type="Gene3D" id="3.40.190.10">
    <property type="entry name" value="Periplasmic binding protein-like II"/>
    <property type="match status" value="2"/>
</dbReference>
<dbReference type="RefSeq" id="WP_341875818.1">
    <property type="nucleotide sequence ID" value="NZ_CP121687.1"/>
</dbReference>
<proteinExistence type="inferred from homology"/>
<dbReference type="PROSITE" id="PS51257">
    <property type="entry name" value="PROKAR_LIPOPROTEIN"/>
    <property type="match status" value="1"/>
</dbReference>
<evidence type="ECO:0000256" key="3">
    <source>
        <dbReference type="ARBA" id="ARBA00022729"/>
    </source>
</evidence>
<dbReference type="SMART" id="SM00062">
    <property type="entry name" value="PBPb"/>
    <property type="match status" value="1"/>
</dbReference>
<dbReference type="InterPro" id="IPR001638">
    <property type="entry name" value="Solute-binding_3/MltF_N"/>
</dbReference>
<feature type="chain" id="PRO_5046056819" evidence="5">
    <location>
        <begin position="21"/>
        <end position="271"/>
    </location>
</feature>
<evidence type="ECO:0000313" key="8">
    <source>
        <dbReference type="EMBL" id="WZL68812.1"/>
    </source>
</evidence>
<feature type="signal peptide" evidence="5">
    <location>
        <begin position="1"/>
        <end position="20"/>
    </location>
</feature>
<dbReference type="EMBL" id="CP121687">
    <property type="protein sequence ID" value="WZL68812.1"/>
    <property type="molecule type" value="Genomic_DNA"/>
</dbReference>
<dbReference type="SUPFAM" id="SSF53850">
    <property type="entry name" value="Periplasmic binding protein-like II"/>
    <property type="match status" value="1"/>
</dbReference>
<dbReference type="PANTHER" id="PTHR35936">
    <property type="entry name" value="MEMBRANE-BOUND LYTIC MUREIN TRANSGLYCOSYLASE F"/>
    <property type="match status" value="1"/>
</dbReference>
<protein>
    <submittedName>
        <fullName evidence="8">Amino acid ABC transporter substrate-binding protein</fullName>
    </submittedName>
</protein>
<dbReference type="CDD" id="cd00996">
    <property type="entry name" value="PBP2_AatB_like"/>
    <property type="match status" value="1"/>
</dbReference>
<dbReference type="SMART" id="SM00079">
    <property type="entry name" value="PBPe"/>
    <property type="match status" value="1"/>
</dbReference>
<keyword evidence="3 5" id="KW-0732">Signal</keyword>
<reference evidence="8 9" key="1">
    <citation type="submission" date="2023-03" db="EMBL/GenBank/DDBJ databases">
        <title>Novel Species.</title>
        <authorList>
            <person name="Ma S."/>
        </authorList>
    </citation>
    <scope>NUCLEOTIDE SEQUENCE [LARGE SCALE GENOMIC DNA]</scope>
    <source>
        <strain evidence="8 9">LIND6LT2</strain>
    </source>
</reference>
<gene>
    <name evidence="8" type="ORF">QBE51_08220</name>
</gene>
<evidence type="ECO:0000259" key="7">
    <source>
        <dbReference type="SMART" id="SM00079"/>
    </source>
</evidence>